<evidence type="ECO:0000256" key="1">
    <source>
        <dbReference type="SAM" id="MobiDB-lite"/>
    </source>
</evidence>
<dbReference type="EMBL" id="LSSK01001739">
    <property type="protein sequence ID" value="OMH78890.1"/>
    <property type="molecule type" value="Genomic_DNA"/>
</dbReference>
<accession>A0A1R1PD21</accession>
<proteinExistence type="predicted"/>
<protein>
    <submittedName>
        <fullName evidence="2">Uncharacterized protein</fullName>
    </submittedName>
</protein>
<dbReference type="Proteomes" id="UP000188320">
    <property type="component" value="Unassembled WGS sequence"/>
</dbReference>
<keyword evidence="3" id="KW-1185">Reference proteome</keyword>
<comment type="caution">
    <text evidence="2">The sequence shown here is derived from an EMBL/GenBank/DDBJ whole genome shotgun (WGS) entry which is preliminary data.</text>
</comment>
<name>A0A1R1PD21_ZANCU</name>
<sequence length="74" mass="8313">MNGTTNQKVARNNRKRTNEEYLGDEGTDTSSRKRVNGKRRKDLDGTPRTQHSTQQEGETQEGERDIPPGAQDLG</sequence>
<feature type="region of interest" description="Disordered" evidence="1">
    <location>
        <begin position="1"/>
        <end position="74"/>
    </location>
</feature>
<gene>
    <name evidence="2" type="ORF">AX774_g7710</name>
</gene>
<evidence type="ECO:0000313" key="2">
    <source>
        <dbReference type="EMBL" id="OMH78890.1"/>
    </source>
</evidence>
<dbReference type="AlphaFoldDB" id="A0A1R1PD21"/>
<evidence type="ECO:0000313" key="3">
    <source>
        <dbReference type="Proteomes" id="UP000188320"/>
    </source>
</evidence>
<feature type="compositionally biased region" description="Polar residues" evidence="1">
    <location>
        <begin position="1"/>
        <end position="10"/>
    </location>
</feature>
<organism evidence="2 3">
    <name type="scientific">Zancudomyces culisetae</name>
    <name type="common">Gut fungus</name>
    <name type="synonym">Smittium culisetae</name>
    <dbReference type="NCBI Taxonomy" id="1213189"/>
    <lineage>
        <taxon>Eukaryota</taxon>
        <taxon>Fungi</taxon>
        <taxon>Fungi incertae sedis</taxon>
        <taxon>Zoopagomycota</taxon>
        <taxon>Kickxellomycotina</taxon>
        <taxon>Harpellomycetes</taxon>
        <taxon>Harpellales</taxon>
        <taxon>Legeriomycetaceae</taxon>
        <taxon>Zancudomyces</taxon>
    </lineage>
</organism>
<reference evidence="3" key="1">
    <citation type="submission" date="2017-01" db="EMBL/GenBank/DDBJ databases">
        <authorList>
            <person name="Wang Y."/>
            <person name="White M."/>
            <person name="Kvist S."/>
            <person name="Moncalvo J.-M."/>
        </authorList>
    </citation>
    <scope>NUCLEOTIDE SEQUENCE [LARGE SCALE GENOMIC DNA]</scope>
    <source>
        <strain evidence="3">COL-18-3</strain>
    </source>
</reference>